<evidence type="ECO:0000313" key="3">
    <source>
        <dbReference type="Proteomes" id="UP001345963"/>
    </source>
</evidence>
<name>A0ABU7APZ2_9TELE</name>
<sequence>RHLFSTVFPFAQYDGECVMNRSCLGEIRHTEKVPPAHTRNLSPKSNVEETQIQPKLSEDPHCEDIIKNK</sequence>
<evidence type="ECO:0000256" key="1">
    <source>
        <dbReference type="SAM" id="MobiDB-lite"/>
    </source>
</evidence>
<feature type="compositionally biased region" description="Basic and acidic residues" evidence="1">
    <location>
        <begin position="56"/>
        <end position="69"/>
    </location>
</feature>
<feature type="region of interest" description="Disordered" evidence="1">
    <location>
        <begin position="35"/>
        <end position="69"/>
    </location>
</feature>
<dbReference type="Proteomes" id="UP001345963">
    <property type="component" value="Unassembled WGS sequence"/>
</dbReference>
<organism evidence="2 3">
    <name type="scientific">Ataeniobius toweri</name>
    <dbReference type="NCBI Taxonomy" id="208326"/>
    <lineage>
        <taxon>Eukaryota</taxon>
        <taxon>Metazoa</taxon>
        <taxon>Chordata</taxon>
        <taxon>Craniata</taxon>
        <taxon>Vertebrata</taxon>
        <taxon>Euteleostomi</taxon>
        <taxon>Actinopterygii</taxon>
        <taxon>Neopterygii</taxon>
        <taxon>Teleostei</taxon>
        <taxon>Neoteleostei</taxon>
        <taxon>Acanthomorphata</taxon>
        <taxon>Ovalentaria</taxon>
        <taxon>Atherinomorphae</taxon>
        <taxon>Cyprinodontiformes</taxon>
        <taxon>Goodeidae</taxon>
        <taxon>Ataeniobius</taxon>
    </lineage>
</organism>
<feature type="compositionally biased region" description="Polar residues" evidence="1">
    <location>
        <begin position="39"/>
        <end position="54"/>
    </location>
</feature>
<dbReference type="EMBL" id="JAHUTI010022187">
    <property type="protein sequence ID" value="MED6239821.1"/>
    <property type="molecule type" value="Genomic_DNA"/>
</dbReference>
<evidence type="ECO:0000313" key="2">
    <source>
        <dbReference type="EMBL" id="MED6239821.1"/>
    </source>
</evidence>
<proteinExistence type="predicted"/>
<feature type="non-terminal residue" evidence="2">
    <location>
        <position position="1"/>
    </location>
</feature>
<reference evidence="2 3" key="1">
    <citation type="submission" date="2021-07" db="EMBL/GenBank/DDBJ databases">
        <authorList>
            <person name="Palmer J.M."/>
        </authorList>
    </citation>
    <scope>NUCLEOTIDE SEQUENCE [LARGE SCALE GENOMIC DNA]</scope>
    <source>
        <strain evidence="2 3">AT_MEX2019</strain>
        <tissue evidence="2">Muscle</tissue>
    </source>
</reference>
<protein>
    <submittedName>
        <fullName evidence="2">Uncharacterized protein</fullName>
    </submittedName>
</protein>
<comment type="caution">
    <text evidence="2">The sequence shown here is derived from an EMBL/GenBank/DDBJ whole genome shotgun (WGS) entry which is preliminary data.</text>
</comment>
<keyword evidence="3" id="KW-1185">Reference proteome</keyword>
<accession>A0ABU7APZ2</accession>
<gene>
    <name evidence="2" type="ORF">ATANTOWER_011661</name>
</gene>